<dbReference type="STRING" id="1314782.A0A165RXS4"/>
<protein>
    <recommendedName>
        <fullName evidence="2">small monomeric GTPase</fullName>
        <ecNumber evidence="2">3.6.5.2</ecNumber>
    </recommendedName>
</protein>
<dbReference type="PANTHER" id="PTHR45704">
    <property type="entry name" value="RAS-LIKE FAMILY MEMBER 11"/>
    <property type="match status" value="1"/>
</dbReference>
<dbReference type="OrthoDB" id="265044at2759"/>
<reference evidence="5 6" key="1">
    <citation type="journal article" date="2016" name="Mol. Biol. Evol.">
        <title>Comparative Genomics of Early-Diverging Mushroom-Forming Fungi Provides Insights into the Origins of Lignocellulose Decay Capabilities.</title>
        <authorList>
            <person name="Nagy L.G."/>
            <person name="Riley R."/>
            <person name="Tritt A."/>
            <person name="Adam C."/>
            <person name="Daum C."/>
            <person name="Floudas D."/>
            <person name="Sun H."/>
            <person name="Yadav J.S."/>
            <person name="Pangilinan J."/>
            <person name="Larsson K.H."/>
            <person name="Matsuura K."/>
            <person name="Barry K."/>
            <person name="Labutti K."/>
            <person name="Kuo R."/>
            <person name="Ohm R.A."/>
            <person name="Bhattacharya S.S."/>
            <person name="Shirouzu T."/>
            <person name="Yoshinaga Y."/>
            <person name="Martin F.M."/>
            <person name="Grigoriev I.V."/>
            <person name="Hibbett D.S."/>
        </authorList>
    </citation>
    <scope>NUCLEOTIDE SEQUENCE [LARGE SCALE GENOMIC DNA]</scope>
    <source>
        <strain evidence="5 6">HHB14362 ss-1</strain>
    </source>
</reference>
<dbReference type="Pfam" id="PF00071">
    <property type="entry name" value="Ras"/>
    <property type="match status" value="1"/>
</dbReference>
<organism evidence="5 6">
    <name type="scientific">Neolentinus lepideus HHB14362 ss-1</name>
    <dbReference type="NCBI Taxonomy" id="1314782"/>
    <lineage>
        <taxon>Eukaryota</taxon>
        <taxon>Fungi</taxon>
        <taxon>Dikarya</taxon>
        <taxon>Basidiomycota</taxon>
        <taxon>Agaricomycotina</taxon>
        <taxon>Agaricomycetes</taxon>
        <taxon>Gloeophyllales</taxon>
        <taxon>Gloeophyllaceae</taxon>
        <taxon>Neolentinus</taxon>
    </lineage>
</organism>
<dbReference type="InParanoid" id="A0A165RXS4"/>
<comment type="similarity">
    <text evidence="1">Belongs to the small GTPase superfamily. Ras family.</text>
</comment>
<dbReference type="AlphaFoldDB" id="A0A165RXS4"/>
<evidence type="ECO:0000256" key="4">
    <source>
        <dbReference type="ARBA" id="ARBA00048098"/>
    </source>
</evidence>
<evidence type="ECO:0000256" key="2">
    <source>
        <dbReference type="ARBA" id="ARBA00011984"/>
    </source>
</evidence>
<dbReference type="GO" id="GO:0003925">
    <property type="term" value="F:G protein activity"/>
    <property type="evidence" value="ECO:0007669"/>
    <property type="project" value="UniProtKB-EC"/>
</dbReference>
<dbReference type="Gene3D" id="3.40.50.300">
    <property type="entry name" value="P-loop containing nucleotide triphosphate hydrolases"/>
    <property type="match status" value="1"/>
</dbReference>
<dbReference type="PRINTS" id="PR00449">
    <property type="entry name" value="RASTRNSFRMNG"/>
</dbReference>
<dbReference type="InterPro" id="IPR027417">
    <property type="entry name" value="P-loop_NTPase"/>
</dbReference>
<name>A0A165RXS4_9AGAM</name>
<gene>
    <name evidence="5" type="ORF">NEOLEDRAFT_1135241</name>
</gene>
<dbReference type="InterPro" id="IPR001806">
    <property type="entry name" value="Small_GTPase"/>
</dbReference>
<dbReference type="SUPFAM" id="SSF52540">
    <property type="entry name" value="P-loop containing nucleoside triphosphate hydrolases"/>
    <property type="match status" value="1"/>
</dbReference>
<accession>A0A165RXS4</accession>
<evidence type="ECO:0000313" key="6">
    <source>
        <dbReference type="Proteomes" id="UP000076761"/>
    </source>
</evidence>
<dbReference type="GO" id="GO:0005525">
    <property type="term" value="F:GTP binding"/>
    <property type="evidence" value="ECO:0007669"/>
    <property type="project" value="InterPro"/>
</dbReference>
<evidence type="ECO:0000313" key="5">
    <source>
        <dbReference type="EMBL" id="KZT24404.1"/>
    </source>
</evidence>
<dbReference type="Proteomes" id="UP000076761">
    <property type="component" value="Unassembled WGS sequence"/>
</dbReference>
<dbReference type="SMART" id="SM00175">
    <property type="entry name" value="RAB"/>
    <property type="match status" value="1"/>
</dbReference>
<dbReference type="PROSITE" id="PS51419">
    <property type="entry name" value="RAB"/>
    <property type="match status" value="1"/>
</dbReference>
<keyword evidence="3 5" id="KW-0378">Hydrolase</keyword>
<proteinExistence type="inferred from homology"/>
<comment type="catalytic activity">
    <reaction evidence="4">
        <text>GTP + H2O = GDP + phosphate + H(+)</text>
        <dbReference type="Rhea" id="RHEA:19669"/>
        <dbReference type="ChEBI" id="CHEBI:15377"/>
        <dbReference type="ChEBI" id="CHEBI:15378"/>
        <dbReference type="ChEBI" id="CHEBI:37565"/>
        <dbReference type="ChEBI" id="CHEBI:43474"/>
        <dbReference type="ChEBI" id="CHEBI:58189"/>
        <dbReference type="EC" id="3.6.5.2"/>
    </reaction>
</comment>
<dbReference type="EC" id="3.6.5.2" evidence="2"/>
<evidence type="ECO:0000256" key="3">
    <source>
        <dbReference type="ARBA" id="ARBA00022801"/>
    </source>
</evidence>
<dbReference type="InterPro" id="IPR051065">
    <property type="entry name" value="Ras-related_GTPase"/>
</dbReference>
<sequence length="209" mass="23408">MSAVSRTDKTSEVETWKVYIYGASETGKTTLARAFTEPSVDLGPRPLSTERLARMLMVDGQLCRIEIMDSLHYDEFGSQIFPRGARPSEDADGFIVMYSITDRSSFAQLERLGSMVQYIGARRTQRCPVVVVGNKCDMEFARQVSTEEGQSAAGDLPFLEMSGRTRKNVNVNEVLGMLVRQMRAATAPKIPQSPSRAVVRKRWDRCIVM</sequence>
<keyword evidence="6" id="KW-1185">Reference proteome</keyword>
<dbReference type="SMART" id="SM00173">
    <property type="entry name" value="RAS"/>
    <property type="match status" value="1"/>
</dbReference>
<dbReference type="EMBL" id="KV425578">
    <property type="protein sequence ID" value="KZT24404.1"/>
    <property type="molecule type" value="Genomic_DNA"/>
</dbReference>
<evidence type="ECO:0000256" key="1">
    <source>
        <dbReference type="ARBA" id="ARBA00008344"/>
    </source>
</evidence>
<dbReference type="PROSITE" id="PS51421">
    <property type="entry name" value="RAS"/>
    <property type="match status" value="1"/>
</dbReference>